<comment type="caution">
    <text evidence="1">The sequence shown here is derived from an EMBL/GenBank/DDBJ whole genome shotgun (WGS) entry which is preliminary data.</text>
</comment>
<dbReference type="RefSeq" id="WP_083719925.1">
    <property type="nucleotide sequence ID" value="NZ_MPSB01000008.1"/>
</dbReference>
<dbReference type="OrthoDB" id="7473760at2"/>
<organism evidence="1 2">
    <name type="scientific">Sphingomonas jeddahensis</name>
    <dbReference type="NCBI Taxonomy" id="1915074"/>
    <lineage>
        <taxon>Bacteria</taxon>
        <taxon>Pseudomonadati</taxon>
        <taxon>Pseudomonadota</taxon>
        <taxon>Alphaproteobacteria</taxon>
        <taxon>Sphingomonadales</taxon>
        <taxon>Sphingomonadaceae</taxon>
        <taxon>Sphingomonas</taxon>
    </lineage>
</organism>
<evidence type="ECO:0000313" key="1">
    <source>
        <dbReference type="EMBL" id="ONF95757.1"/>
    </source>
</evidence>
<dbReference type="EMBL" id="MPSB01000008">
    <property type="protein sequence ID" value="ONF95757.1"/>
    <property type="molecule type" value="Genomic_DNA"/>
</dbReference>
<proteinExistence type="predicted"/>
<sequence length="103" mass="10616">MRGPGASVLLGRALSAAAARHGCAVSVEEREATAWHSATFSGERLALALSAPAGVAWGGWLATIGDMDVALPGHLLADLCVTREVERDGRCHARIDALTVAQA</sequence>
<dbReference type="Proteomes" id="UP000188729">
    <property type="component" value="Unassembled WGS sequence"/>
</dbReference>
<name>A0A1V2ETD5_9SPHN</name>
<gene>
    <name evidence="1" type="ORF">SPHI_19580</name>
</gene>
<evidence type="ECO:0000313" key="2">
    <source>
        <dbReference type="Proteomes" id="UP000188729"/>
    </source>
</evidence>
<keyword evidence="2" id="KW-1185">Reference proteome</keyword>
<reference evidence="1 2" key="1">
    <citation type="submission" date="2016-11" db="EMBL/GenBank/DDBJ databases">
        <title>Genome sequence of Sphingomonas jeddahensis G39.</title>
        <authorList>
            <person name="Poehlein A."/>
            <person name="Wuebbeler J.H."/>
            <person name="Steinbuechel A."/>
            <person name="Daniel R."/>
        </authorList>
    </citation>
    <scope>NUCLEOTIDE SEQUENCE [LARGE SCALE GENOMIC DNA]</scope>
    <source>
        <strain evidence="1 2">G39</strain>
    </source>
</reference>
<dbReference type="AlphaFoldDB" id="A0A1V2ETD5"/>
<protein>
    <submittedName>
        <fullName evidence="1">Uncharacterized protein</fullName>
    </submittedName>
</protein>
<dbReference type="STRING" id="1915074.SPHI_19580"/>
<accession>A0A1V2ETD5</accession>